<dbReference type="AlphaFoldDB" id="A0A976M440"/>
<sequence length="302" mass="32054">MIPKEKRSYVDCWDEGKIKQALEERIEELKIKNDKSKSRIKLLRSKIAKLRRALEGKGTAGGQVAPSGGARSGKGSRRATKKGVKVANSEDGNNSEGVKVVKSEDANNSEDAKGGQVGGQNADGSPDNCNSDLISGSNADAKSVAKGTGSKSIDKTKKRSKRICFGCRKRGHLLKDCRENRAETVCFRCGSKEHTLKSCKFKSNAAAAVGEEFAAHQEGLGVAEETTVELPYASCFVCGQVGHLSSQCPQNPKGMYPRGSGCYFCGSVRHKRAHCPLAKGRVGASGSNSVPIGVTGGNNVHI</sequence>
<dbReference type="InterPro" id="IPR001878">
    <property type="entry name" value="Znf_CCHC"/>
</dbReference>
<dbReference type="SMART" id="SM00343">
    <property type="entry name" value="ZnF_C2HC"/>
    <property type="match status" value="4"/>
</dbReference>
<gene>
    <name evidence="4" type="ORF">MACJ_000451</name>
</gene>
<organism evidence="4 5">
    <name type="scientific">Theileria orientalis</name>
    <dbReference type="NCBI Taxonomy" id="68886"/>
    <lineage>
        <taxon>Eukaryota</taxon>
        <taxon>Sar</taxon>
        <taxon>Alveolata</taxon>
        <taxon>Apicomplexa</taxon>
        <taxon>Aconoidasida</taxon>
        <taxon>Piroplasmida</taxon>
        <taxon>Theileriidae</taxon>
        <taxon>Theileria</taxon>
    </lineage>
</organism>
<feature type="compositionally biased region" description="Polar residues" evidence="2">
    <location>
        <begin position="127"/>
        <end position="140"/>
    </location>
</feature>
<keyword evidence="1" id="KW-0479">Metal-binding</keyword>
<evidence type="ECO:0000256" key="2">
    <source>
        <dbReference type="SAM" id="MobiDB-lite"/>
    </source>
</evidence>
<dbReference type="Proteomes" id="UP000244803">
    <property type="component" value="Chromosome 1"/>
</dbReference>
<evidence type="ECO:0000259" key="3">
    <source>
        <dbReference type="PROSITE" id="PS50158"/>
    </source>
</evidence>
<dbReference type="Gene3D" id="4.10.60.10">
    <property type="entry name" value="Zinc finger, CCHC-type"/>
    <property type="match status" value="2"/>
</dbReference>
<accession>A0A976M440</accession>
<evidence type="ECO:0000313" key="5">
    <source>
        <dbReference type="Proteomes" id="UP000244803"/>
    </source>
</evidence>
<keyword evidence="1" id="KW-0863">Zinc-finger</keyword>
<proteinExistence type="predicted"/>
<feature type="compositionally biased region" description="Basic and acidic residues" evidence="2">
    <location>
        <begin position="99"/>
        <end position="113"/>
    </location>
</feature>
<dbReference type="PANTHER" id="PTHR46242">
    <property type="entry name" value="ZINC FINGER CCHC DOMAIN-CONTAINING PROTEIN 9 ZCCHC9"/>
    <property type="match status" value="1"/>
</dbReference>
<keyword evidence="1" id="KW-0862">Zinc</keyword>
<dbReference type="GO" id="GO:0005730">
    <property type="term" value="C:nucleolus"/>
    <property type="evidence" value="ECO:0007669"/>
    <property type="project" value="TreeGrafter"/>
</dbReference>
<dbReference type="PANTHER" id="PTHR46242:SF1">
    <property type="entry name" value="ZINC FINGER CCHC DOMAIN-CONTAINING PROTEIN 9"/>
    <property type="match status" value="1"/>
</dbReference>
<dbReference type="GO" id="GO:0008270">
    <property type="term" value="F:zinc ion binding"/>
    <property type="evidence" value="ECO:0007669"/>
    <property type="project" value="UniProtKB-KW"/>
</dbReference>
<dbReference type="Pfam" id="PF00098">
    <property type="entry name" value="zf-CCHC"/>
    <property type="match status" value="1"/>
</dbReference>
<dbReference type="InterPro" id="IPR042246">
    <property type="entry name" value="ZCCHC9"/>
</dbReference>
<feature type="region of interest" description="Disordered" evidence="2">
    <location>
        <begin position="52"/>
        <end position="154"/>
    </location>
</feature>
<dbReference type="EMBL" id="CP056065">
    <property type="protein sequence ID" value="UKJ88009.2"/>
    <property type="molecule type" value="Genomic_DNA"/>
</dbReference>
<dbReference type="GO" id="GO:0003676">
    <property type="term" value="F:nucleic acid binding"/>
    <property type="evidence" value="ECO:0007669"/>
    <property type="project" value="InterPro"/>
</dbReference>
<feature type="domain" description="CCHC-type" evidence="3">
    <location>
        <begin position="164"/>
        <end position="179"/>
    </location>
</feature>
<dbReference type="OrthoDB" id="364928at2759"/>
<dbReference type="InterPro" id="IPR036875">
    <property type="entry name" value="Znf_CCHC_sf"/>
</dbReference>
<evidence type="ECO:0000313" key="4">
    <source>
        <dbReference type="EMBL" id="UKJ88009.2"/>
    </source>
</evidence>
<evidence type="ECO:0000256" key="1">
    <source>
        <dbReference type="PROSITE-ProRule" id="PRU00047"/>
    </source>
</evidence>
<feature type="domain" description="CCHC-type" evidence="3">
    <location>
        <begin position="235"/>
        <end position="250"/>
    </location>
</feature>
<reference evidence="4" key="1">
    <citation type="submission" date="2022-07" db="EMBL/GenBank/DDBJ databases">
        <title>Evaluation of T. orientalis genome assembly methods using nanopore sequencing and analysis of variation between genomes.</title>
        <authorList>
            <person name="Yam J."/>
            <person name="Micallef M.L."/>
            <person name="Liu M."/>
            <person name="Djordjevic S.P."/>
            <person name="Bogema D.R."/>
            <person name="Jenkins C."/>
        </authorList>
    </citation>
    <scope>NUCLEOTIDE SEQUENCE</scope>
    <source>
        <strain evidence="4">Fish Creek</strain>
    </source>
</reference>
<dbReference type="SUPFAM" id="SSF57756">
    <property type="entry name" value="Retrovirus zinc finger-like domains"/>
    <property type="match status" value="2"/>
</dbReference>
<name>A0A976M440_THEOR</name>
<protein>
    <recommendedName>
        <fullName evidence="3">CCHC-type domain-containing protein</fullName>
    </recommendedName>
</protein>
<dbReference type="PROSITE" id="PS50158">
    <property type="entry name" value="ZF_CCHC"/>
    <property type="match status" value="2"/>
</dbReference>
<feature type="compositionally biased region" description="Basic residues" evidence="2">
    <location>
        <begin position="74"/>
        <end position="84"/>
    </location>
</feature>